<keyword evidence="1" id="KW-0472">Membrane</keyword>
<proteinExistence type="predicted"/>
<evidence type="ECO:0008006" key="4">
    <source>
        <dbReference type="Google" id="ProtNLM"/>
    </source>
</evidence>
<dbReference type="NCBIfam" id="NF033863">
    <property type="entry name" value="immun_TipC_fam"/>
    <property type="match status" value="1"/>
</dbReference>
<name>A0ABS5B4Y0_9STRE</name>
<reference evidence="2 3" key="1">
    <citation type="submission" date="2018-02" db="EMBL/GenBank/DDBJ databases">
        <title>Draft genome sequence of Streptococcus oricebi CCUG 70868T type strain.</title>
        <authorList>
            <person name="Mendez V."/>
            <person name="Salva-Serra F."/>
            <person name="Jaen-Luchoro D."/>
            <person name="Gonzales-Siles L."/>
            <person name="Karlsson R."/>
            <person name="Engstrom-Jakobsson H."/>
            <person name="Busquets A."/>
            <person name="Gomila M."/>
            <person name="Pineiro-Iglesias B."/>
            <person name="Bennasar-Figueras A."/>
            <person name="Seeger M."/>
            <person name="Moore E."/>
        </authorList>
    </citation>
    <scope>NUCLEOTIDE SEQUENCE [LARGE SCALE GENOMIC DNA]</scope>
    <source>
        <strain evidence="2 3">CCUG 70868</strain>
    </source>
</reference>
<evidence type="ECO:0000313" key="3">
    <source>
        <dbReference type="Proteomes" id="UP001519296"/>
    </source>
</evidence>
<evidence type="ECO:0000256" key="1">
    <source>
        <dbReference type="SAM" id="Phobius"/>
    </source>
</evidence>
<accession>A0ABS5B4Y0</accession>
<dbReference type="EMBL" id="PRDG01000004">
    <property type="protein sequence ID" value="MBP2623751.1"/>
    <property type="molecule type" value="Genomic_DNA"/>
</dbReference>
<keyword evidence="3" id="KW-1185">Reference proteome</keyword>
<dbReference type="Proteomes" id="UP001519296">
    <property type="component" value="Unassembled WGS sequence"/>
</dbReference>
<feature type="transmembrane region" description="Helical" evidence="1">
    <location>
        <begin position="12"/>
        <end position="29"/>
    </location>
</feature>
<gene>
    <name evidence="2" type="ORF">C4K46_07330</name>
</gene>
<dbReference type="InterPro" id="IPR048042">
    <property type="entry name" value="TipC-like"/>
</dbReference>
<dbReference type="RefSeq" id="WP_209628251.1">
    <property type="nucleotide sequence ID" value="NZ_PRDG01000004.1"/>
</dbReference>
<organism evidence="2 3">
    <name type="scientific">Streptococcus oricebi</name>
    <dbReference type="NCBI Taxonomy" id="1547447"/>
    <lineage>
        <taxon>Bacteria</taxon>
        <taxon>Bacillati</taxon>
        <taxon>Bacillota</taxon>
        <taxon>Bacilli</taxon>
        <taxon>Lactobacillales</taxon>
        <taxon>Streptococcaceae</taxon>
        <taxon>Streptococcus</taxon>
    </lineage>
</organism>
<keyword evidence="1" id="KW-1133">Transmembrane helix</keyword>
<comment type="caution">
    <text evidence="2">The sequence shown here is derived from an EMBL/GenBank/DDBJ whole genome shotgun (WGS) entry which is preliminary data.</text>
</comment>
<protein>
    <recommendedName>
        <fullName evidence="4">TipC family immunity protein</fullName>
    </recommendedName>
</protein>
<sequence length="206" mass="24360">MKFFKEHKTLSWSISGVVLIIAAIVYVNVSTYQDKRNIFDEIYYVEKNMHPKPNTVLNGIEGISTHSYVDSKELFSDSAHESYEKKYIPKDYSHVGLSFYLKNPETLVISFEKQLTDNVTIRVGNKYLVEKKSLQHYVMFSVNGKYIEDTKQIADLRKQYNITDQMLEQYNKEILNDFFLRDWCKVYDSKYTPNNWGEVKVEKGWE</sequence>
<keyword evidence="1" id="KW-0812">Transmembrane</keyword>
<evidence type="ECO:0000313" key="2">
    <source>
        <dbReference type="EMBL" id="MBP2623751.1"/>
    </source>
</evidence>